<name>A0A0F6W6R0_9BACT</name>
<dbReference type="EMBL" id="CP011125">
    <property type="protein sequence ID" value="AKF08842.1"/>
    <property type="molecule type" value="Genomic_DNA"/>
</dbReference>
<sequence>MRERETTWEERATWDVCPVCAAPDGEWCSSAVGAQLGLRVDGRRMQDGEGAHLARLRRAPVRVRMVPA</sequence>
<evidence type="ECO:0000313" key="1">
    <source>
        <dbReference type="EMBL" id="AKF08842.1"/>
    </source>
</evidence>
<dbReference type="Proteomes" id="UP000034883">
    <property type="component" value="Chromosome"/>
</dbReference>
<keyword evidence="2" id="KW-1185">Reference proteome</keyword>
<organism evidence="1 2">
    <name type="scientific">Sandaracinus amylolyticus</name>
    <dbReference type="NCBI Taxonomy" id="927083"/>
    <lineage>
        <taxon>Bacteria</taxon>
        <taxon>Pseudomonadati</taxon>
        <taxon>Myxococcota</taxon>
        <taxon>Polyangia</taxon>
        <taxon>Polyangiales</taxon>
        <taxon>Sandaracinaceae</taxon>
        <taxon>Sandaracinus</taxon>
    </lineage>
</organism>
<evidence type="ECO:0000313" key="2">
    <source>
        <dbReference type="Proteomes" id="UP000034883"/>
    </source>
</evidence>
<dbReference type="STRING" id="927083.DB32_005991"/>
<dbReference type="RefSeq" id="WP_053235944.1">
    <property type="nucleotide sequence ID" value="NZ_CP011125.1"/>
</dbReference>
<gene>
    <name evidence="1" type="ORF">DB32_005991</name>
</gene>
<reference evidence="1 2" key="1">
    <citation type="submission" date="2015-03" db="EMBL/GenBank/DDBJ databases">
        <title>Genome assembly of Sandaracinus amylolyticus DSM 53668.</title>
        <authorList>
            <person name="Sharma G."/>
            <person name="Subramanian S."/>
        </authorList>
    </citation>
    <scope>NUCLEOTIDE SEQUENCE [LARGE SCALE GENOMIC DNA]</scope>
    <source>
        <strain evidence="1 2">DSM 53668</strain>
    </source>
</reference>
<proteinExistence type="predicted"/>
<accession>A0A0F6W6R0</accession>
<protein>
    <submittedName>
        <fullName evidence="1">Uncharacterized protein</fullName>
    </submittedName>
</protein>
<dbReference type="AlphaFoldDB" id="A0A0F6W6R0"/>
<dbReference type="KEGG" id="samy:DB32_005991"/>